<dbReference type="EMBL" id="BSST01000001">
    <property type="protein sequence ID" value="GLX76891.1"/>
    <property type="molecule type" value="Genomic_DNA"/>
</dbReference>
<dbReference type="InterPro" id="IPR005467">
    <property type="entry name" value="His_kinase_dom"/>
</dbReference>
<dbReference type="PANTHER" id="PTHR43711">
    <property type="entry name" value="TWO-COMPONENT HISTIDINE KINASE"/>
    <property type="match status" value="1"/>
</dbReference>
<feature type="transmembrane region" description="Helical" evidence="7">
    <location>
        <begin position="6"/>
        <end position="28"/>
    </location>
</feature>
<evidence type="ECO:0000313" key="9">
    <source>
        <dbReference type="EMBL" id="GLX76891.1"/>
    </source>
</evidence>
<keyword evidence="6" id="KW-0902">Two-component regulatory system</keyword>
<name>A0ABQ6GQC2_9GAMM</name>
<reference evidence="9 10" key="1">
    <citation type="submission" date="2023-03" db="EMBL/GenBank/DDBJ databases">
        <title>Draft genome sequence of Thalassotalea insulae KCTC 62186T.</title>
        <authorList>
            <person name="Sawabe T."/>
        </authorList>
    </citation>
    <scope>NUCLEOTIDE SEQUENCE [LARGE SCALE GENOMIC DNA]</scope>
    <source>
        <strain evidence="9 10">KCTC 62186</strain>
    </source>
</reference>
<dbReference type="CDD" id="cd00082">
    <property type="entry name" value="HisKA"/>
    <property type="match status" value="1"/>
</dbReference>
<dbReference type="PROSITE" id="PS50109">
    <property type="entry name" value="HIS_KIN"/>
    <property type="match status" value="1"/>
</dbReference>
<dbReference type="PRINTS" id="PR00344">
    <property type="entry name" value="BCTRLSENSOR"/>
</dbReference>
<keyword evidence="4" id="KW-0808">Transferase</keyword>
<dbReference type="SMART" id="SM00387">
    <property type="entry name" value="HATPase_c"/>
    <property type="match status" value="1"/>
</dbReference>
<accession>A0ABQ6GQC2</accession>
<dbReference type="SMART" id="SM00388">
    <property type="entry name" value="HisKA"/>
    <property type="match status" value="1"/>
</dbReference>
<comment type="catalytic activity">
    <reaction evidence="1">
        <text>ATP + protein L-histidine = ADP + protein N-phospho-L-histidine.</text>
        <dbReference type="EC" id="2.7.13.3"/>
    </reaction>
</comment>
<gene>
    <name evidence="9" type="ORF">tinsulaeT_02310</name>
</gene>
<keyword evidence="7" id="KW-1133">Transmembrane helix</keyword>
<dbReference type="Gene3D" id="1.10.287.130">
    <property type="match status" value="1"/>
</dbReference>
<evidence type="ECO:0000313" key="10">
    <source>
        <dbReference type="Proteomes" id="UP001157186"/>
    </source>
</evidence>
<keyword evidence="10" id="KW-1185">Reference proteome</keyword>
<feature type="domain" description="Histidine kinase" evidence="8">
    <location>
        <begin position="272"/>
        <end position="491"/>
    </location>
</feature>
<organism evidence="9 10">
    <name type="scientific">Thalassotalea insulae</name>
    <dbReference type="NCBI Taxonomy" id="2056778"/>
    <lineage>
        <taxon>Bacteria</taxon>
        <taxon>Pseudomonadati</taxon>
        <taxon>Pseudomonadota</taxon>
        <taxon>Gammaproteobacteria</taxon>
        <taxon>Alteromonadales</taxon>
        <taxon>Colwelliaceae</taxon>
        <taxon>Thalassotalea</taxon>
    </lineage>
</organism>
<dbReference type="Gene3D" id="6.10.340.10">
    <property type="match status" value="1"/>
</dbReference>
<dbReference type="InterPro" id="IPR036097">
    <property type="entry name" value="HisK_dim/P_sf"/>
</dbReference>
<dbReference type="EC" id="2.7.13.3" evidence="2"/>
<dbReference type="InterPro" id="IPR004358">
    <property type="entry name" value="Sig_transdc_His_kin-like_C"/>
</dbReference>
<dbReference type="RefSeq" id="WP_284242680.1">
    <property type="nucleotide sequence ID" value="NZ_BSST01000001.1"/>
</dbReference>
<evidence type="ECO:0000256" key="5">
    <source>
        <dbReference type="ARBA" id="ARBA00022777"/>
    </source>
</evidence>
<evidence type="ECO:0000256" key="6">
    <source>
        <dbReference type="ARBA" id="ARBA00023012"/>
    </source>
</evidence>
<dbReference type="Pfam" id="PF02518">
    <property type="entry name" value="HATPase_c"/>
    <property type="match status" value="1"/>
</dbReference>
<evidence type="ECO:0000256" key="4">
    <source>
        <dbReference type="ARBA" id="ARBA00022679"/>
    </source>
</evidence>
<dbReference type="SUPFAM" id="SSF47384">
    <property type="entry name" value="Homodimeric domain of signal transducing histidine kinase"/>
    <property type="match status" value="1"/>
</dbReference>
<keyword evidence="3" id="KW-0597">Phosphoprotein</keyword>
<sequence length="491" mass="55547">MRLSLYHRLSLSLLVIFIAISSVFFIWAQHLEKQARYESEQNLHLSLAANIARDNPILQQGVSDHQALKDLFHTLMVLGPAFEFYFLDPKGNIITHSIAPSLIKRHKISVIPIKLLTQNQAPLPIYGDDPQHQTRKKIFSAAPVFNGTKLQGYLYVIVAGERYETVFTRQQSNRQLQMSMMMLIGALVFLFIVMLGLFAYFTKPLRQLSQDIKALKAVGFDRSLVKLTHWKTDSDNEVHQLGCVVEQMAEQISQQICLLHDNDRQRKELLADISHDLRTPLASLQGYIETISLAAEHLTPEQQKYIKITLRNAQQLKRLIDQIFELAHLEGGQVSINLETFNLAELLYDVIAKFTLQSQKKNIELAVVPPSSDIMVHSDIAKLERVLSNLLENALRHTPDGGKVMLKITDSDHGQCQLAVIDNGTGISEDELSYIFDTRYRASNATQGKEKHTGLGLAITKKLLELLKTDIKVKSQLGQGCEFSFNIRKVS</sequence>
<dbReference type="InterPro" id="IPR036890">
    <property type="entry name" value="HATPase_C_sf"/>
</dbReference>
<dbReference type="InterPro" id="IPR050736">
    <property type="entry name" value="Sensor_HK_Regulatory"/>
</dbReference>
<protein>
    <recommendedName>
        <fullName evidence="2">histidine kinase</fullName>
        <ecNumber evidence="2">2.7.13.3</ecNumber>
    </recommendedName>
</protein>
<dbReference type="InterPro" id="IPR003661">
    <property type="entry name" value="HisK_dim/P_dom"/>
</dbReference>
<evidence type="ECO:0000256" key="1">
    <source>
        <dbReference type="ARBA" id="ARBA00000085"/>
    </source>
</evidence>
<keyword evidence="5 9" id="KW-0418">Kinase</keyword>
<dbReference type="Gene3D" id="3.30.565.10">
    <property type="entry name" value="Histidine kinase-like ATPase, C-terminal domain"/>
    <property type="match status" value="1"/>
</dbReference>
<evidence type="ECO:0000256" key="7">
    <source>
        <dbReference type="SAM" id="Phobius"/>
    </source>
</evidence>
<feature type="transmembrane region" description="Helical" evidence="7">
    <location>
        <begin position="180"/>
        <end position="201"/>
    </location>
</feature>
<dbReference type="GO" id="GO:0016301">
    <property type="term" value="F:kinase activity"/>
    <property type="evidence" value="ECO:0007669"/>
    <property type="project" value="UniProtKB-KW"/>
</dbReference>
<keyword evidence="7" id="KW-0812">Transmembrane</keyword>
<keyword evidence="7" id="KW-0472">Membrane</keyword>
<evidence type="ECO:0000256" key="3">
    <source>
        <dbReference type="ARBA" id="ARBA00022553"/>
    </source>
</evidence>
<evidence type="ECO:0000256" key="2">
    <source>
        <dbReference type="ARBA" id="ARBA00012438"/>
    </source>
</evidence>
<dbReference type="Proteomes" id="UP001157186">
    <property type="component" value="Unassembled WGS sequence"/>
</dbReference>
<dbReference type="SUPFAM" id="SSF55874">
    <property type="entry name" value="ATPase domain of HSP90 chaperone/DNA topoisomerase II/histidine kinase"/>
    <property type="match status" value="1"/>
</dbReference>
<evidence type="ECO:0000259" key="8">
    <source>
        <dbReference type="PROSITE" id="PS50109"/>
    </source>
</evidence>
<dbReference type="Pfam" id="PF00512">
    <property type="entry name" value="HisKA"/>
    <property type="match status" value="1"/>
</dbReference>
<dbReference type="InterPro" id="IPR003594">
    <property type="entry name" value="HATPase_dom"/>
</dbReference>
<comment type="caution">
    <text evidence="9">The sequence shown here is derived from an EMBL/GenBank/DDBJ whole genome shotgun (WGS) entry which is preliminary data.</text>
</comment>
<dbReference type="PANTHER" id="PTHR43711:SF1">
    <property type="entry name" value="HISTIDINE KINASE 1"/>
    <property type="match status" value="1"/>
</dbReference>
<proteinExistence type="predicted"/>